<dbReference type="InterPro" id="IPR053714">
    <property type="entry name" value="Iso_Racemase_Enz_sf"/>
</dbReference>
<reference evidence="1 2" key="1">
    <citation type="submission" date="2019-03" db="EMBL/GenBank/DDBJ databases">
        <title>Jiella endophytica sp. nov., a novel endophytic bacterium isolated from root of Ficus microcarpa Linn. f.</title>
        <authorList>
            <person name="Tuo L."/>
        </authorList>
    </citation>
    <scope>NUCLEOTIDE SEQUENCE [LARGE SCALE GENOMIC DNA]</scope>
    <source>
        <strain evidence="1 2">CBS5Q-3</strain>
    </source>
</reference>
<dbReference type="Proteomes" id="UP000298179">
    <property type="component" value="Unassembled WGS sequence"/>
</dbReference>
<comment type="caution">
    <text evidence="1">The sequence shown here is derived from an EMBL/GenBank/DDBJ whole genome shotgun (WGS) entry which is preliminary data.</text>
</comment>
<dbReference type="PANTHER" id="PTHR40267">
    <property type="entry name" value="BLR3294 PROTEIN"/>
    <property type="match status" value="1"/>
</dbReference>
<proteinExistence type="predicted"/>
<dbReference type="PIRSF" id="PIRSF015736">
    <property type="entry name" value="MI"/>
    <property type="match status" value="1"/>
</dbReference>
<organism evidence="1 2">
    <name type="scientific">Jiella endophytica</name>
    <dbReference type="NCBI Taxonomy" id="2558362"/>
    <lineage>
        <taxon>Bacteria</taxon>
        <taxon>Pseudomonadati</taxon>
        <taxon>Pseudomonadota</taxon>
        <taxon>Alphaproteobacteria</taxon>
        <taxon>Hyphomicrobiales</taxon>
        <taxon>Aurantimonadaceae</taxon>
        <taxon>Jiella</taxon>
    </lineage>
</organism>
<evidence type="ECO:0000313" key="1">
    <source>
        <dbReference type="EMBL" id="TFF27693.1"/>
    </source>
</evidence>
<gene>
    <name evidence="1" type="ORF">E3C22_04350</name>
</gene>
<evidence type="ECO:0000313" key="2">
    <source>
        <dbReference type="Proteomes" id="UP000298179"/>
    </source>
</evidence>
<accession>A0A4Y8RUS3</accession>
<dbReference type="Pfam" id="PF17645">
    <property type="entry name" value="Amdase"/>
    <property type="match status" value="1"/>
</dbReference>
<protein>
    <submittedName>
        <fullName evidence="1">Decarboxylase</fullName>
    </submittedName>
</protein>
<name>A0A4Y8RUS3_9HYPH</name>
<dbReference type="OrthoDB" id="9816064at2"/>
<dbReference type="AlphaFoldDB" id="A0A4Y8RUS3"/>
<dbReference type="EMBL" id="SOZD01000001">
    <property type="protein sequence ID" value="TFF27693.1"/>
    <property type="molecule type" value="Genomic_DNA"/>
</dbReference>
<dbReference type="InterPro" id="IPR026286">
    <property type="entry name" value="MaiA/AMDase"/>
</dbReference>
<sequence>MPSRHQSTYSTRAKLGLIVPPTNTVNEAEWVRMAPEGVTIHSHRVRLHADTASPAGQAALLSDLDEAVGLVAQTGADAVAYACTAGSMVTPAASLQDELTERTGTPCVTTSAAIVAALSALGARRISVATPYAETLNAHEAEFLAVHGFDVLSIAGLGIGAGGPSEYPRIARTPLDAVADHARNAFSPESDALLIACTDFPTLPLVARLEAELGVPVVTSNQATFWSMLRVAGIDDRFERFGRLLAEH</sequence>
<dbReference type="Gene3D" id="3.40.50.12500">
    <property type="match status" value="1"/>
</dbReference>
<dbReference type="RefSeq" id="WP_134760542.1">
    <property type="nucleotide sequence ID" value="NZ_SOZD01000001.1"/>
</dbReference>
<dbReference type="PANTHER" id="PTHR40267:SF1">
    <property type="entry name" value="BLR3294 PROTEIN"/>
    <property type="match status" value="1"/>
</dbReference>
<keyword evidence="2" id="KW-1185">Reference proteome</keyword>